<sequence>MLSNLRSLCHACHNRKTAEDKRRYE</sequence>
<name>A0ABW0R6J4_9BACL</name>
<evidence type="ECO:0000313" key="1">
    <source>
        <dbReference type="EMBL" id="MFC5532373.1"/>
    </source>
</evidence>
<organism evidence="1 2">
    <name type="scientific">Cohnella yongneupensis</name>
    <dbReference type="NCBI Taxonomy" id="425006"/>
    <lineage>
        <taxon>Bacteria</taxon>
        <taxon>Bacillati</taxon>
        <taxon>Bacillota</taxon>
        <taxon>Bacilli</taxon>
        <taxon>Bacillales</taxon>
        <taxon>Paenibacillaceae</taxon>
        <taxon>Cohnella</taxon>
    </lineage>
</organism>
<dbReference type="EMBL" id="JBHSNC010000057">
    <property type="protein sequence ID" value="MFC5532373.1"/>
    <property type="molecule type" value="Genomic_DNA"/>
</dbReference>
<evidence type="ECO:0008006" key="3">
    <source>
        <dbReference type="Google" id="ProtNLM"/>
    </source>
</evidence>
<comment type="caution">
    <text evidence="1">The sequence shown here is derived from an EMBL/GenBank/DDBJ whole genome shotgun (WGS) entry which is preliminary data.</text>
</comment>
<keyword evidence="2" id="KW-1185">Reference proteome</keyword>
<dbReference type="RefSeq" id="WP_378114523.1">
    <property type="nucleotide sequence ID" value="NZ_JBHSNC010000057.1"/>
</dbReference>
<accession>A0ABW0R6J4</accession>
<protein>
    <recommendedName>
        <fullName evidence="3">HNH domain-containing protein</fullName>
    </recommendedName>
</protein>
<reference evidence="2" key="1">
    <citation type="journal article" date="2019" name="Int. J. Syst. Evol. Microbiol.">
        <title>The Global Catalogue of Microorganisms (GCM) 10K type strain sequencing project: providing services to taxonomists for standard genome sequencing and annotation.</title>
        <authorList>
            <consortium name="The Broad Institute Genomics Platform"/>
            <consortium name="The Broad Institute Genome Sequencing Center for Infectious Disease"/>
            <person name="Wu L."/>
            <person name="Ma J."/>
        </authorList>
    </citation>
    <scope>NUCLEOTIDE SEQUENCE [LARGE SCALE GENOMIC DNA]</scope>
    <source>
        <strain evidence="2">CGMCC 1.18578</strain>
    </source>
</reference>
<proteinExistence type="predicted"/>
<dbReference type="Proteomes" id="UP001596108">
    <property type="component" value="Unassembled WGS sequence"/>
</dbReference>
<gene>
    <name evidence="1" type="ORF">ACFPQ4_23400</name>
</gene>
<evidence type="ECO:0000313" key="2">
    <source>
        <dbReference type="Proteomes" id="UP001596108"/>
    </source>
</evidence>